<feature type="region of interest" description="Disordered" evidence="1">
    <location>
        <begin position="252"/>
        <end position="364"/>
    </location>
</feature>
<dbReference type="AlphaFoldDB" id="A0A0C9XNY5"/>
<evidence type="ECO:0000259" key="2">
    <source>
        <dbReference type="PROSITE" id="PS50006"/>
    </source>
</evidence>
<dbReference type="PROSITE" id="PS50006">
    <property type="entry name" value="FHA_DOMAIN"/>
    <property type="match status" value="1"/>
</dbReference>
<evidence type="ECO:0000313" key="3">
    <source>
        <dbReference type="EMBL" id="KIJ99271.1"/>
    </source>
</evidence>
<feature type="compositionally biased region" description="Low complexity" evidence="1">
    <location>
        <begin position="176"/>
        <end position="187"/>
    </location>
</feature>
<feature type="compositionally biased region" description="Low complexity" evidence="1">
    <location>
        <begin position="315"/>
        <end position="333"/>
    </location>
</feature>
<protein>
    <recommendedName>
        <fullName evidence="2">FHA domain-containing protein</fullName>
    </recommendedName>
</protein>
<evidence type="ECO:0000313" key="4">
    <source>
        <dbReference type="Proteomes" id="UP000054477"/>
    </source>
</evidence>
<accession>A0A0C9XNY5</accession>
<feature type="compositionally biased region" description="Polar residues" evidence="1">
    <location>
        <begin position="419"/>
        <end position="429"/>
    </location>
</feature>
<dbReference type="Gene3D" id="1.10.287.1490">
    <property type="match status" value="1"/>
</dbReference>
<reference evidence="4" key="2">
    <citation type="submission" date="2015-01" db="EMBL/GenBank/DDBJ databases">
        <title>Evolutionary Origins and Diversification of the Mycorrhizal Mutualists.</title>
        <authorList>
            <consortium name="DOE Joint Genome Institute"/>
            <consortium name="Mycorrhizal Genomics Consortium"/>
            <person name="Kohler A."/>
            <person name="Kuo A."/>
            <person name="Nagy L.G."/>
            <person name="Floudas D."/>
            <person name="Copeland A."/>
            <person name="Barry K.W."/>
            <person name="Cichocki N."/>
            <person name="Veneault-Fourrey C."/>
            <person name="LaButti K."/>
            <person name="Lindquist E.A."/>
            <person name="Lipzen A."/>
            <person name="Lundell T."/>
            <person name="Morin E."/>
            <person name="Murat C."/>
            <person name="Riley R."/>
            <person name="Ohm R."/>
            <person name="Sun H."/>
            <person name="Tunlid A."/>
            <person name="Henrissat B."/>
            <person name="Grigoriev I.V."/>
            <person name="Hibbett D.S."/>
            <person name="Martin F."/>
        </authorList>
    </citation>
    <scope>NUCLEOTIDE SEQUENCE [LARGE SCALE GENOMIC DNA]</scope>
    <source>
        <strain evidence="4">LaAM-08-1</strain>
    </source>
</reference>
<gene>
    <name evidence="3" type="ORF">K443DRAFT_680107</name>
</gene>
<feature type="compositionally biased region" description="Low complexity" evidence="1">
    <location>
        <begin position="200"/>
        <end position="214"/>
    </location>
</feature>
<dbReference type="Pfam" id="PF00498">
    <property type="entry name" value="FHA"/>
    <property type="match status" value="1"/>
</dbReference>
<feature type="compositionally biased region" description="Polar residues" evidence="1">
    <location>
        <begin position="302"/>
        <end position="311"/>
    </location>
</feature>
<reference evidence="3 4" key="1">
    <citation type="submission" date="2014-04" db="EMBL/GenBank/DDBJ databases">
        <authorList>
            <consortium name="DOE Joint Genome Institute"/>
            <person name="Kuo A."/>
            <person name="Kohler A."/>
            <person name="Nagy L.G."/>
            <person name="Floudas D."/>
            <person name="Copeland A."/>
            <person name="Barry K.W."/>
            <person name="Cichocki N."/>
            <person name="Veneault-Fourrey C."/>
            <person name="LaButti K."/>
            <person name="Lindquist E.A."/>
            <person name="Lipzen A."/>
            <person name="Lundell T."/>
            <person name="Morin E."/>
            <person name="Murat C."/>
            <person name="Sun H."/>
            <person name="Tunlid A."/>
            <person name="Henrissat B."/>
            <person name="Grigoriev I.V."/>
            <person name="Hibbett D.S."/>
            <person name="Martin F."/>
            <person name="Nordberg H.P."/>
            <person name="Cantor M.N."/>
            <person name="Hua S.X."/>
        </authorList>
    </citation>
    <scope>NUCLEOTIDE SEQUENCE [LARGE SCALE GENOMIC DNA]</scope>
    <source>
        <strain evidence="3 4">LaAM-08-1</strain>
    </source>
</reference>
<dbReference type="SUPFAM" id="SSF49879">
    <property type="entry name" value="SMAD/FHA domain"/>
    <property type="match status" value="1"/>
</dbReference>
<feature type="domain" description="FHA" evidence="2">
    <location>
        <begin position="54"/>
        <end position="116"/>
    </location>
</feature>
<dbReference type="CDD" id="cd00060">
    <property type="entry name" value="FHA"/>
    <property type="match status" value="1"/>
</dbReference>
<feature type="region of interest" description="Disordered" evidence="1">
    <location>
        <begin position="173"/>
        <end position="217"/>
    </location>
</feature>
<feature type="region of interest" description="Disordered" evidence="1">
    <location>
        <begin position="776"/>
        <end position="805"/>
    </location>
</feature>
<feature type="compositionally biased region" description="Acidic residues" evidence="1">
    <location>
        <begin position="787"/>
        <end position="798"/>
    </location>
</feature>
<feature type="compositionally biased region" description="Basic and acidic residues" evidence="1">
    <location>
        <begin position="618"/>
        <end position="638"/>
    </location>
</feature>
<feature type="compositionally biased region" description="Low complexity" evidence="1">
    <location>
        <begin position="843"/>
        <end position="861"/>
    </location>
</feature>
<dbReference type="Gene3D" id="2.60.200.20">
    <property type="match status" value="1"/>
</dbReference>
<feature type="region of interest" description="Disordered" evidence="1">
    <location>
        <begin position="606"/>
        <end position="639"/>
    </location>
</feature>
<dbReference type="HOGENOM" id="CLU_015159_0_0_1"/>
<feature type="region of interest" description="Disordered" evidence="1">
    <location>
        <begin position="382"/>
        <end position="442"/>
    </location>
</feature>
<organism evidence="3 4">
    <name type="scientific">Laccaria amethystina LaAM-08-1</name>
    <dbReference type="NCBI Taxonomy" id="1095629"/>
    <lineage>
        <taxon>Eukaryota</taxon>
        <taxon>Fungi</taxon>
        <taxon>Dikarya</taxon>
        <taxon>Basidiomycota</taxon>
        <taxon>Agaricomycotina</taxon>
        <taxon>Agaricomycetes</taxon>
        <taxon>Agaricomycetidae</taxon>
        <taxon>Agaricales</taxon>
        <taxon>Agaricineae</taxon>
        <taxon>Hydnangiaceae</taxon>
        <taxon>Laccaria</taxon>
    </lineage>
</organism>
<dbReference type="EMBL" id="KN838650">
    <property type="protein sequence ID" value="KIJ99271.1"/>
    <property type="molecule type" value="Genomic_DNA"/>
</dbReference>
<feature type="compositionally biased region" description="Pro residues" evidence="1">
    <location>
        <begin position="284"/>
        <end position="294"/>
    </location>
</feature>
<name>A0A0C9XNY5_9AGAR</name>
<proteinExistence type="predicted"/>
<dbReference type="SMART" id="SM00240">
    <property type="entry name" value="FHA"/>
    <property type="match status" value="1"/>
</dbReference>
<dbReference type="STRING" id="1095629.A0A0C9XNY5"/>
<dbReference type="InterPro" id="IPR008984">
    <property type="entry name" value="SMAD_FHA_dom_sf"/>
</dbReference>
<keyword evidence="4" id="KW-1185">Reference proteome</keyword>
<dbReference type="InterPro" id="IPR000253">
    <property type="entry name" value="FHA_dom"/>
</dbReference>
<evidence type="ECO:0000256" key="1">
    <source>
        <dbReference type="SAM" id="MobiDB-lite"/>
    </source>
</evidence>
<dbReference type="Proteomes" id="UP000054477">
    <property type="component" value="Unassembled WGS sequence"/>
</dbReference>
<feature type="region of interest" description="Disordered" evidence="1">
    <location>
        <begin position="843"/>
        <end position="866"/>
    </location>
</feature>
<feature type="compositionally biased region" description="Low complexity" evidence="1">
    <location>
        <begin position="430"/>
        <end position="442"/>
    </location>
</feature>
<sequence length="898" mass="97520">MSDDDIQFLGSKPVERAPMRNAHRPVTGIGLHIERSSNTPAYGMVFRRASTSVIHIGRRPGTDPERRSQDIADGNAMFRCAVVSRKHAKIALSDSGHAYLIDLGSHHGTHVRKGREGASKMLKPETPALLTDGDFVTFGKPVGKGEECVRPITARVELLYGAQATQSSIKPLIVPSSANSSPLSSDRSSNRTTGRYGIHSSPSSSDDSSAPNSDQYSDIEEIPAPASAVKVASPDDDGHVDRAFEVLRRLLPPSHTPCTPTRDRSPVIELFDPPSRSRWSTPLPSFPTPPPGLSTPPHFRPSSPSYFQNSPPYSPRSLSWPDSPSPPFSSYDPVGFDASQHDIFEAGEAGSDRSCLSSPMDLASPSPGPLISVLPPVEPSIVGAWPASRSSVSSAPGTPEPESHATDQPESLSIPPDSGVSSKQVQSLGEQQDIVVSESQEQVSESHEQVLAAVEPLASLVESDDLYAPVKAPDDVVKQPEPAAAGVIPVSEVEPILAELNALKTGLSNLQNDVTALQSQRGKFRSRFITDIHALEEKVTDFDDRILDVDAKYTNLADQVEGMMHIDIPDLLSQIEALQDQAENVTHVDISDLQDQLEALEDAQAAMRSDTPAPEVPLAKKEETKKEETPFAEREDVKASMQTMRDMVDEIRNLRDSAEKQTTADLEAARKIRDEMLACRAETLLHRNETSIYWDETLVHRNETEAYRDATLGYRNDTRAFWDETMAYLNETKVYRNETMAHRDETMVYCNATLASIAAREEIAAHNTAAAETTPVLTSLKRKRDDTDENEAEAEAQDQDQSAGDVLVKEGRVPARTVAVAVGPDADVDAVMKEAPLATSSSSSTTLDVVHTTPTPAVPADVPRRPRKRARKFAKAFVQTATAVTLGAVVTWSALAFS</sequence>
<dbReference type="OrthoDB" id="4096268at2759"/>